<sequence length="1078" mass="119111">MHQNSLGPATSGIGGNLNTAYPPSQNDCILLQHAQPGREEREIKKIFAIEDGVYQTVKHAEISRPKPLSHYQVPPGLVAAANQMAGASSTVRVSFLDFSSRDVIQPDVAVECSSSYDPNKQDENGSPMMRSQNEENEKSIICFNVGKELYMYAYSFRGTRTKTDLTRPIDKRVYKGTAPSCHIFNQEKSSASTSQLLIGFTLGQLQIIDPLDKISATPSSKLYNEDRYIEKTAVTCLRFLPGEPNIFLSSHVSGNLYVYDERISAISSSGNGSSQSPPWHVQTQGYGYTTYSWKTKHPRNPTTRWQIGSGTIHQFNFSGPDTKMLATVSHDGFLRIFNYETQELMSCMKSYFGGLLTLAWSPDAKLIATGGEDDLLTVYDVAEKKVVCRGQAHKSWISQVQFDPYVVRRSKKDPESNGRSSMTALDDVSREMDTRCMPSTSTDPNFGYTKPTSTMSRNSLASASVTQRADEIVYRIGSVGHDTFLCLWDITNEILNKDIDHLSGKLEDLPELSPGVGEPSTNSEQPLLDANRPAPPQEKPPKKKRFNRKAFGLSKFTSSGNASTSTSAVGSRANPTNANASSVDIVARLGSPSCPGIRDVPIIEPLTCKKVSHDRLTVLEFRKDCVVTACQEGFICTWSRPSDRDDVKQDNLSSTAAATPESEQKPSVSATASFGYGSEISNGVTGSRSSSNFSTHELQQLRSPNATSPSYRVGASTSAYHRPIMTEEKDNVQVSKQELEIYDRQVRLWGMEAQTKLRNAKVLIIGGTQLGAEVAKTLSLAGVDEMHLVDHNLVKKAEIGSNFLYDASVDNTTLTRWAAAHAFLSNLNKNVKLSIVEEDILSKSDEEIEEFIRGFTIVIVLDENYERTAKLNAICHKNHIRFISGAIFGWVGYTFFDFDGHPFLTKVTPAGPIDRVDLENDAPKVTNTVVTVEDDRFEPKAFAYPTFTEAFNSDFSSKKVIRKCKRIIPSSYFLVKTMLRASKENKLTGDSDKDIEELVPIWKEEVLNGNHTLEMQPVHPEKFNHLFSPEFSPTTACVGGMIGQEAIKTITGGKDPIRNIFIYSALDSTGIACDFPLA</sequence>
<evidence type="ECO:0000256" key="3">
    <source>
        <dbReference type="PROSITE-ProRule" id="PRU00221"/>
    </source>
</evidence>
<dbReference type="InterPro" id="IPR001680">
    <property type="entry name" value="WD40_rpt"/>
</dbReference>
<reference evidence="6 7" key="1">
    <citation type="submission" date="2022-04" db="EMBL/GenBank/DDBJ databases">
        <title>Chromosome-level reference genomes for two strains of Caenorhabditis briggsae: an improved platform for comparative genomics.</title>
        <authorList>
            <person name="Stevens L."/>
            <person name="Andersen E."/>
        </authorList>
    </citation>
    <scope>NUCLEOTIDE SEQUENCE [LARGE SCALE GENOMIC DNA]</scope>
    <source>
        <strain evidence="6">VX34</strain>
        <tissue evidence="6">Whole-organism</tissue>
    </source>
</reference>
<dbReference type="GO" id="GO:0008641">
    <property type="term" value="F:ubiquitin-like modifier activating enzyme activity"/>
    <property type="evidence" value="ECO:0007669"/>
    <property type="project" value="InterPro"/>
</dbReference>
<dbReference type="Gene3D" id="2.130.10.10">
    <property type="entry name" value="YVTN repeat-like/Quinoprotein amine dehydrogenase"/>
    <property type="match status" value="1"/>
</dbReference>
<dbReference type="InterPro" id="IPR036322">
    <property type="entry name" value="WD40_repeat_dom_sf"/>
</dbReference>
<dbReference type="PANTHER" id="PTHR14107:SF16">
    <property type="entry name" value="AT02583P"/>
    <property type="match status" value="1"/>
</dbReference>
<dbReference type="SUPFAM" id="SSF69572">
    <property type="entry name" value="Activating enzymes of the ubiquitin-like proteins"/>
    <property type="match status" value="1"/>
</dbReference>
<name>A0AAE9F0J4_CAEBR</name>
<accession>A0AAE9F0J4</accession>
<feature type="region of interest" description="Disordered" evidence="4">
    <location>
        <begin position="430"/>
        <end position="461"/>
    </location>
</feature>
<evidence type="ECO:0000259" key="5">
    <source>
        <dbReference type="Pfam" id="PF00899"/>
    </source>
</evidence>
<feature type="compositionally biased region" description="Polar residues" evidence="4">
    <location>
        <begin position="437"/>
        <end position="461"/>
    </location>
</feature>
<keyword evidence="2" id="KW-0677">Repeat</keyword>
<evidence type="ECO:0000256" key="1">
    <source>
        <dbReference type="ARBA" id="ARBA00022574"/>
    </source>
</evidence>
<dbReference type="InterPro" id="IPR051362">
    <property type="entry name" value="WD_repeat_creC_regulators"/>
</dbReference>
<feature type="compositionally biased region" description="Low complexity" evidence="4">
    <location>
        <begin position="557"/>
        <end position="571"/>
    </location>
</feature>
<dbReference type="Proteomes" id="UP000829354">
    <property type="component" value="Chromosome V"/>
</dbReference>
<feature type="region of interest" description="Disordered" evidence="4">
    <location>
        <begin position="510"/>
        <end position="578"/>
    </location>
</feature>
<dbReference type="Pfam" id="PF00899">
    <property type="entry name" value="ThiF"/>
    <property type="match status" value="1"/>
</dbReference>
<dbReference type="Gene3D" id="3.40.50.720">
    <property type="entry name" value="NAD(P)-binding Rossmann-like Domain"/>
    <property type="match status" value="1"/>
</dbReference>
<dbReference type="AlphaFoldDB" id="A0AAE9F0J4"/>
<organism evidence="6 7">
    <name type="scientific">Caenorhabditis briggsae</name>
    <dbReference type="NCBI Taxonomy" id="6238"/>
    <lineage>
        <taxon>Eukaryota</taxon>
        <taxon>Metazoa</taxon>
        <taxon>Ecdysozoa</taxon>
        <taxon>Nematoda</taxon>
        <taxon>Chromadorea</taxon>
        <taxon>Rhabditida</taxon>
        <taxon>Rhabditina</taxon>
        <taxon>Rhabditomorpha</taxon>
        <taxon>Rhabditoidea</taxon>
        <taxon>Rhabditidae</taxon>
        <taxon>Peloderinae</taxon>
        <taxon>Caenorhabditis</taxon>
    </lineage>
</organism>
<feature type="region of interest" description="Disordered" evidence="4">
    <location>
        <begin position="683"/>
        <end position="714"/>
    </location>
</feature>
<gene>
    <name evidence="6" type="ORF">L5515_008130</name>
</gene>
<proteinExistence type="predicted"/>
<dbReference type="PANTHER" id="PTHR14107">
    <property type="entry name" value="WD REPEAT PROTEIN"/>
    <property type="match status" value="1"/>
</dbReference>
<feature type="region of interest" description="Disordered" evidence="4">
    <location>
        <begin position="112"/>
        <end position="133"/>
    </location>
</feature>
<keyword evidence="7" id="KW-1185">Reference proteome</keyword>
<dbReference type="Pfam" id="PF00400">
    <property type="entry name" value="WD40"/>
    <property type="match status" value="1"/>
</dbReference>
<dbReference type="InterPro" id="IPR035985">
    <property type="entry name" value="Ubiquitin-activating_enz"/>
</dbReference>
<dbReference type="EMBL" id="CP092624">
    <property type="protein sequence ID" value="UMM35571.1"/>
    <property type="molecule type" value="Genomic_DNA"/>
</dbReference>
<dbReference type="InterPro" id="IPR000594">
    <property type="entry name" value="ThiF_NAD_FAD-bd"/>
</dbReference>
<feature type="region of interest" description="Disordered" evidence="4">
    <location>
        <begin position="643"/>
        <end position="670"/>
    </location>
</feature>
<evidence type="ECO:0000313" key="6">
    <source>
        <dbReference type="EMBL" id="UMM35571.1"/>
    </source>
</evidence>
<feature type="repeat" description="WD" evidence="3">
    <location>
        <begin position="348"/>
        <end position="389"/>
    </location>
</feature>
<dbReference type="SUPFAM" id="SSF50978">
    <property type="entry name" value="WD40 repeat-like"/>
    <property type="match status" value="1"/>
</dbReference>
<dbReference type="PROSITE" id="PS50082">
    <property type="entry name" value="WD_REPEATS_2"/>
    <property type="match status" value="1"/>
</dbReference>
<dbReference type="InterPro" id="IPR015943">
    <property type="entry name" value="WD40/YVTN_repeat-like_dom_sf"/>
</dbReference>
<evidence type="ECO:0000313" key="7">
    <source>
        <dbReference type="Proteomes" id="UP000829354"/>
    </source>
</evidence>
<dbReference type="CDD" id="cd01485">
    <property type="entry name" value="E1-1_like"/>
    <property type="match status" value="1"/>
</dbReference>
<evidence type="ECO:0000256" key="4">
    <source>
        <dbReference type="SAM" id="MobiDB-lite"/>
    </source>
</evidence>
<dbReference type="SMART" id="SM00320">
    <property type="entry name" value="WD40"/>
    <property type="match status" value="5"/>
</dbReference>
<keyword evidence="1 3" id="KW-0853">WD repeat</keyword>
<evidence type="ECO:0000256" key="2">
    <source>
        <dbReference type="ARBA" id="ARBA00022737"/>
    </source>
</evidence>
<dbReference type="FunFam" id="3.40.50.720:FF:001067">
    <property type="entry name" value="SUMO-activating enzyme subunit aos-1"/>
    <property type="match status" value="1"/>
</dbReference>
<feature type="domain" description="THIF-type NAD/FAD binding fold" evidence="5">
    <location>
        <begin position="742"/>
        <end position="1066"/>
    </location>
</feature>
<protein>
    <recommendedName>
        <fullName evidence="5">THIF-type NAD/FAD binding fold domain-containing protein</fullName>
    </recommendedName>
</protein>